<dbReference type="OrthoDB" id="9810867at2"/>
<dbReference type="GO" id="GO:0030677">
    <property type="term" value="C:ribonuclease P complex"/>
    <property type="evidence" value="ECO:0007669"/>
    <property type="project" value="TreeGrafter"/>
</dbReference>
<comment type="similarity">
    <text evidence="7">Belongs to the RnpA family.</text>
</comment>
<dbReference type="InterPro" id="IPR020568">
    <property type="entry name" value="Ribosomal_Su5_D2-typ_SF"/>
</dbReference>
<dbReference type="InterPro" id="IPR020539">
    <property type="entry name" value="RNase_P_CS"/>
</dbReference>
<comment type="subunit">
    <text evidence="7">Consists of a catalytic RNA component (M1 or rnpB) and a protein subunit.</text>
</comment>
<evidence type="ECO:0000256" key="5">
    <source>
        <dbReference type="ARBA" id="ARBA00022801"/>
    </source>
</evidence>
<dbReference type="RefSeq" id="WP_041054357.1">
    <property type="nucleotide sequence ID" value="NZ_JXRR01000001.1"/>
</dbReference>
<keyword evidence="10" id="KW-1185">Reference proteome</keyword>
<comment type="caution">
    <text evidence="9">The sequence shown here is derived from an EMBL/GenBank/DDBJ whole genome shotgun (WGS) entry which is preliminary data.</text>
</comment>
<dbReference type="Proteomes" id="UP000031972">
    <property type="component" value="Unassembled WGS sequence"/>
</dbReference>
<dbReference type="InterPro" id="IPR014721">
    <property type="entry name" value="Ribsml_uS5_D2-typ_fold_subgr"/>
</dbReference>
<dbReference type="Gene3D" id="3.30.230.10">
    <property type="match status" value="1"/>
</dbReference>
<dbReference type="PANTHER" id="PTHR33992">
    <property type="entry name" value="RIBONUCLEASE P PROTEIN COMPONENT"/>
    <property type="match status" value="1"/>
</dbReference>
<dbReference type="PROSITE" id="PS00648">
    <property type="entry name" value="RIBONUCLEASE_P"/>
    <property type="match status" value="1"/>
</dbReference>
<dbReference type="InterPro" id="IPR000100">
    <property type="entry name" value="RNase_P"/>
</dbReference>
<evidence type="ECO:0000256" key="6">
    <source>
        <dbReference type="ARBA" id="ARBA00022884"/>
    </source>
</evidence>
<accession>A0A0C2W9D0</accession>
<reference evidence="9 10" key="1">
    <citation type="submission" date="2015-01" db="EMBL/GenBank/DDBJ databases">
        <title>Jeotgalibacillus campisalis genome sequencing.</title>
        <authorList>
            <person name="Goh K.M."/>
            <person name="Chan K.-G."/>
            <person name="Yaakop A.S."/>
            <person name="Ee R."/>
            <person name="Gan H.M."/>
            <person name="Chan C.S."/>
        </authorList>
    </citation>
    <scope>NUCLEOTIDE SEQUENCE [LARGE SCALE GENOMIC DNA]</scope>
    <source>
        <strain evidence="9 10">SF-57</strain>
    </source>
</reference>
<comment type="function">
    <text evidence="1 7">RNaseP catalyzes the removal of the 5'-leader sequence from pre-tRNA to produce the mature 5'-terminus. It can also cleave other RNA substrates such as 4.5S RNA. The protein component plays an auxiliary but essential role in vivo by binding to the 5'-leader sequence and broadening the substrate specificity of the ribozyme.</text>
</comment>
<dbReference type="GO" id="GO:0042781">
    <property type="term" value="F:3'-tRNA processing endoribonuclease activity"/>
    <property type="evidence" value="ECO:0007669"/>
    <property type="project" value="TreeGrafter"/>
</dbReference>
<proteinExistence type="inferred from homology"/>
<evidence type="ECO:0000256" key="2">
    <source>
        <dbReference type="ARBA" id="ARBA00022694"/>
    </source>
</evidence>
<dbReference type="GO" id="GO:0004526">
    <property type="term" value="F:ribonuclease P activity"/>
    <property type="evidence" value="ECO:0007669"/>
    <property type="project" value="UniProtKB-UniRule"/>
</dbReference>
<dbReference type="HAMAP" id="MF_00227">
    <property type="entry name" value="RNase_P"/>
    <property type="match status" value="1"/>
</dbReference>
<dbReference type="PATRIC" id="fig|220754.4.peg.535"/>
<sequence>MKKEQRIKKNPEFQQVFRNGSSMANRQFVLYYLKKSDQSAFRLGLSVSKKVGNAVVRNRIKRYIRQAFLELSPELRPDADYIVIARKPAADFTFHQTKSSLIHVMGKSKVLQKKVNSDK</sequence>
<dbReference type="PANTHER" id="PTHR33992:SF1">
    <property type="entry name" value="RIBONUCLEASE P PROTEIN COMPONENT"/>
    <property type="match status" value="1"/>
</dbReference>
<keyword evidence="4 7" id="KW-0255">Endonuclease</keyword>
<organism evidence="9 10">
    <name type="scientific">Jeotgalibacillus campisalis</name>
    <dbReference type="NCBI Taxonomy" id="220754"/>
    <lineage>
        <taxon>Bacteria</taxon>
        <taxon>Bacillati</taxon>
        <taxon>Bacillota</taxon>
        <taxon>Bacilli</taxon>
        <taxon>Bacillales</taxon>
        <taxon>Caryophanaceae</taxon>
        <taxon>Jeotgalibacillus</taxon>
    </lineage>
</organism>
<evidence type="ECO:0000256" key="3">
    <source>
        <dbReference type="ARBA" id="ARBA00022722"/>
    </source>
</evidence>
<evidence type="ECO:0000313" key="10">
    <source>
        <dbReference type="Proteomes" id="UP000031972"/>
    </source>
</evidence>
<dbReference type="NCBIfam" id="TIGR00188">
    <property type="entry name" value="rnpA"/>
    <property type="match status" value="1"/>
</dbReference>
<keyword evidence="3 7" id="KW-0540">Nuclease</keyword>
<dbReference type="Pfam" id="PF00825">
    <property type="entry name" value="Ribonuclease_P"/>
    <property type="match status" value="1"/>
</dbReference>
<keyword evidence="6 7" id="KW-0694">RNA-binding</keyword>
<evidence type="ECO:0000256" key="4">
    <source>
        <dbReference type="ARBA" id="ARBA00022759"/>
    </source>
</evidence>
<dbReference type="EMBL" id="JXRR01000001">
    <property type="protein sequence ID" value="KIL53196.1"/>
    <property type="molecule type" value="Genomic_DNA"/>
</dbReference>
<evidence type="ECO:0000256" key="7">
    <source>
        <dbReference type="HAMAP-Rule" id="MF_00227"/>
    </source>
</evidence>
<evidence type="ECO:0000256" key="1">
    <source>
        <dbReference type="ARBA" id="ARBA00002663"/>
    </source>
</evidence>
<gene>
    <name evidence="7" type="primary">rnpA</name>
    <name evidence="9" type="ORF">KR50_05250</name>
</gene>
<evidence type="ECO:0000313" key="9">
    <source>
        <dbReference type="EMBL" id="KIL53196.1"/>
    </source>
</evidence>
<dbReference type="GO" id="GO:0000049">
    <property type="term" value="F:tRNA binding"/>
    <property type="evidence" value="ECO:0007669"/>
    <property type="project" value="UniProtKB-UniRule"/>
</dbReference>
<dbReference type="EC" id="3.1.26.5" evidence="7 8"/>
<comment type="catalytic activity">
    <reaction evidence="7">
        <text>Endonucleolytic cleavage of RNA, removing 5'-extranucleotides from tRNA precursor.</text>
        <dbReference type="EC" id="3.1.26.5"/>
    </reaction>
</comment>
<keyword evidence="2 7" id="KW-0819">tRNA processing</keyword>
<dbReference type="AlphaFoldDB" id="A0A0C2W9D0"/>
<dbReference type="SUPFAM" id="SSF54211">
    <property type="entry name" value="Ribosomal protein S5 domain 2-like"/>
    <property type="match status" value="1"/>
</dbReference>
<name>A0A0C2W9D0_9BACL</name>
<keyword evidence="5 7" id="KW-0378">Hydrolase</keyword>
<dbReference type="FunFam" id="3.30.230.10:FF:000021">
    <property type="entry name" value="Ribonuclease P protein component"/>
    <property type="match status" value="1"/>
</dbReference>
<dbReference type="GO" id="GO:0001682">
    <property type="term" value="P:tRNA 5'-leader removal"/>
    <property type="evidence" value="ECO:0007669"/>
    <property type="project" value="UniProtKB-UniRule"/>
</dbReference>
<evidence type="ECO:0000256" key="8">
    <source>
        <dbReference type="NCBIfam" id="TIGR00188"/>
    </source>
</evidence>
<protein>
    <recommendedName>
        <fullName evidence="7 8">Ribonuclease P protein component</fullName>
        <shortName evidence="7">RNase P protein</shortName>
        <shortName evidence="7">RNaseP protein</shortName>
        <ecNumber evidence="7 8">3.1.26.5</ecNumber>
    </recommendedName>
    <alternativeName>
        <fullName evidence="7">Protein C5</fullName>
    </alternativeName>
</protein>